<reference evidence="3" key="1">
    <citation type="journal article" date="2014" name="Science">
        <title>Ancient hybridizations among the ancestral genomes of bread wheat.</title>
        <authorList>
            <consortium name="International Wheat Genome Sequencing Consortium,"/>
            <person name="Marcussen T."/>
            <person name="Sandve S.R."/>
            <person name="Heier L."/>
            <person name="Spannagl M."/>
            <person name="Pfeifer M."/>
            <person name="Jakobsen K.S."/>
            <person name="Wulff B.B."/>
            <person name="Steuernagel B."/>
            <person name="Mayer K.F."/>
            <person name="Olsen O.A."/>
        </authorList>
    </citation>
    <scope>NUCLEOTIDE SEQUENCE [LARGE SCALE GENOMIC DNA]</scope>
    <source>
        <strain evidence="3">cv. AL8/78</strain>
    </source>
</reference>
<reference evidence="3" key="2">
    <citation type="journal article" date="2017" name="Nat. Plants">
        <title>The Aegilops tauschii genome reveals multiple impacts of transposons.</title>
        <authorList>
            <person name="Zhao G."/>
            <person name="Zou C."/>
            <person name="Li K."/>
            <person name="Wang K."/>
            <person name="Li T."/>
            <person name="Gao L."/>
            <person name="Zhang X."/>
            <person name="Wang H."/>
            <person name="Yang Z."/>
            <person name="Liu X."/>
            <person name="Jiang W."/>
            <person name="Mao L."/>
            <person name="Kong X."/>
            <person name="Jiao Y."/>
            <person name="Jia J."/>
        </authorList>
    </citation>
    <scope>NUCLEOTIDE SEQUENCE [LARGE SCALE GENOMIC DNA]</scope>
    <source>
        <strain evidence="3">cv. AL8/78</strain>
    </source>
</reference>
<dbReference type="InterPro" id="IPR058678">
    <property type="entry name" value="ARM_PUB"/>
</dbReference>
<proteinExistence type="predicted"/>
<organism evidence="2 3">
    <name type="scientific">Aegilops tauschii subsp. strangulata</name>
    <name type="common">Goatgrass</name>
    <dbReference type="NCBI Taxonomy" id="200361"/>
    <lineage>
        <taxon>Eukaryota</taxon>
        <taxon>Viridiplantae</taxon>
        <taxon>Streptophyta</taxon>
        <taxon>Embryophyta</taxon>
        <taxon>Tracheophyta</taxon>
        <taxon>Spermatophyta</taxon>
        <taxon>Magnoliopsida</taxon>
        <taxon>Liliopsida</taxon>
        <taxon>Poales</taxon>
        <taxon>Poaceae</taxon>
        <taxon>BOP clade</taxon>
        <taxon>Pooideae</taxon>
        <taxon>Triticodae</taxon>
        <taxon>Triticeae</taxon>
        <taxon>Triticinae</taxon>
        <taxon>Aegilops</taxon>
    </lineage>
</organism>
<evidence type="ECO:0000313" key="3">
    <source>
        <dbReference type="Proteomes" id="UP000015105"/>
    </source>
</evidence>
<keyword evidence="3" id="KW-1185">Reference proteome</keyword>
<reference evidence="2" key="4">
    <citation type="submission" date="2019-03" db="UniProtKB">
        <authorList>
            <consortium name="EnsemblPlants"/>
        </authorList>
    </citation>
    <scope>IDENTIFICATION</scope>
</reference>
<evidence type="ECO:0000259" key="1">
    <source>
        <dbReference type="Pfam" id="PF25598"/>
    </source>
</evidence>
<reference evidence="2" key="3">
    <citation type="journal article" date="2017" name="Nature">
        <title>Genome sequence of the progenitor of the wheat D genome Aegilops tauschii.</title>
        <authorList>
            <person name="Luo M.C."/>
            <person name="Gu Y.Q."/>
            <person name="Puiu D."/>
            <person name="Wang H."/>
            <person name="Twardziok S.O."/>
            <person name="Deal K.R."/>
            <person name="Huo N."/>
            <person name="Zhu T."/>
            <person name="Wang L."/>
            <person name="Wang Y."/>
            <person name="McGuire P.E."/>
            <person name="Liu S."/>
            <person name="Long H."/>
            <person name="Ramasamy R.K."/>
            <person name="Rodriguez J.C."/>
            <person name="Van S.L."/>
            <person name="Yuan L."/>
            <person name="Wang Z."/>
            <person name="Xia Z."/>
            <person name="Xiao L."/>
            <person name="Anderson O.D."/>
            <person name="Ouyang S."/>
            <person name="Liang Y."/>
            <person name="Zimin A.V."/>
            <person name="Pertea G."/>
            <person name="Qi P."/>
            <person name="Bennetzen J.L."/>
            <person name="Dai X."/>
            <person name="Dawson M.W."/>
            <person name="Muller H.G."/>
            <person name="Kugler K."/>
            <person name="Rivarola-Duarte L."/>
            <person name="Spannagl M."/>
            <person name="Mayer K.F.X."/>
            <person name="Lu F.H."/>
            <person name="Bevan M.W."/>
            <person name="Leroy P."/>
            <person name="Li P."/>
            <person name="You F.M."/>
            <person name="Sun Q."/>
            <person name="Liu Z."/>
            <person name="Lyons E."/>
            <person name="Wicker T."/>
            <person name="Salzberg S.L."/>
            <person name="Devos K.M."/>
            <person name="Dvorak J."/>
        </authorList>
    </citation>
    <scope>NUCLEOTIDE SEQUENCE [LARGE SCALE GENOMIC DNA]</scope>
    <source>
        <strain evidence="2">cv. AL8/78</strain>
    </source>
</reference>
<sequence length="84" mass="8889">MGSEAVAILVSGVPLDAEAKAALMQPAKVSLVVDMLNEGAVDTKINCVRLICIVMEEKGCWPETVASLSLSAGRSWSRMMVCCC</sequence>
<evidence type="ECO:0000313" key="2">
    <source>
        <dbReference type="EnsemblPlants" id="AET2Gv20539000.1"/>
    </source>
</evidence>
<reference evidence="2" key="5">
    <citation type="journal article" date="2021" name="G3 (Bethesda)">
        <title>Aegilops tauschii genome assembly Aet v5.0 features greater sequence contiguity and improved annotation.</title>
        <authorList>
            <person name="Wang L."/>
            <person name="Zhu T."/>
            <person name="Rodriguez J.C."/>
            <person name="Deal K.R."/>
            <person name="Dubcovsky J."/>
            <person name="McGuire P.E."/>
            <person name="Lux T."/>
            <person name="Spannagl M."/>
            <person name="Mayer K.F.X."/>
            <person name="Baldrich P."/>
            <person name="Meyers B.C."/>
            <person name="Huo N."/>
            <person name="Gu Y.Q."/>
            <person name="Zhou H."/>
            <person name="Devos K.M."/>
            <person name="Bennetzen J.L."/>
            <person name="Unver T."/>
            <person name="Budak H."/>
            <person name="Gulick P.J."/>
            <person name="Galiba G."/>
            <person name="Kalapos B."/>
            <person name="Nelson D.R."/>
            <person name="Li P."/>
            <person name="You F.M."/>
            <person name="Luo M.C."/>
            <person name="Dvorak J."/>
        </authorList>
    </citation>
    <scope>NUCLEOTIDE SEQUENCE [LARGE SCALE GENOMIC DNA]</scope>
    <source>
        <strain evidence="2">cv. AL8/78</strain>
    </source>
</reference>
<dbReference type="Pfam" id="PF25598">
    <property type="entry name" value="ARM_PUB"/>
    <property type="match status" value="1"/>
</dbReference>
<dbReference type="EnsemblPlants" id="AET2Gv20539000.1">
    <property type="protein sequence ID" value="AET2Gv20539000.1"/>
    <property type="gene ID" value="AET2Gv20539000"/>
</dbReference>
<dbReference type="Proteomes" id="UP000015105">
    <property type="component" value="Chromosome 2D"/>
</dbReference>
<dbReference type="STRING" id="200361.A0A453BJX7"/>
<accession>A0A453BJX7</accession>
<protein>
    <recommendedName>
        <fullName evidence="1">U-box domain-containing protein</fullName>
    </recommendedName>
</protein>
<dbReference type="AlphaFoldDB" id="A0A453BJX7"/>
<name>A0A453BJX7_AEGTS</name>
<feature type="domain" description="U-box" evidence="1">
    <location>
        <begin position="1"/>
        <end position="70"/>
    </location>
</feature>
<dbReference type="Gramene" id="AET2Gv20539000.1">
    <property type="protein sequence ID" value="AET2Gv20539000.1"/>
    <property type="gene ID" value="AET2Gv20539000"/>
</dbReference>